<dbReference type="OrthoDB" id="47801at2759"/>
<dbReference type="EMBL" id="CAJJDN010000256">
    <property type="protein sequence ID" value="CAD8130009.1"/>
    <property type="molecule type" value="Genomic_DNA"/>
</dbReference>
<dbReference type="Pfam" id="PF00179">
    <property type="entry name" value="UQ_con"/>
    <property type="match status" value="1"/>
</dbReference>
<dbReference type="PANTHER" id="PTHR46116:SF39">
    <property type="entry name" value="BACULOVIRAL IAP REPEAT-CONTAINING PROTEIN 6"/>
    <property type="match status" value="1"/>
</dbReference>
<evidence type="ECO:0000313" key="5">
    <source>
        <dbReference type="Proteomes" id="UP000692954"/>
    </source>
</evidence>
<proteinExistence type="predicted"/>
<evidence type="ECO:0000313" key="4">
    <source>
        <dbReference type="EMBL" id="CAD8130009.1"/>
    </source>
</evidence>
<sequence>MNCQRRIRFQSKQLYNFGDRHICLRSNKKILNAINQMIEESKEHDLQVIFIYYQMNLIDYYYRIQDLIMYSLRDKITPIPIPAKLTHLAQEFADMSNQLPNEHSNSIFVRANKDRVDAIKTLIIDVSGTPQSRGAYFIDIYFEDQYPITPLNMNLSTTEGGKVRFNPNLYACGKVCLSLLEKWRHASEN</sequence>
<evidence type="ECO:0000259" key="3">
    <source>
        <dbReference type="PROSITE" id="PS50127"/>
    </source>
</evidence>
<gene>
    <name evidence="4" type="ORF">PSON_ATCC_30995.1.T2560007</name>
</gene>
<evidence type="ECO:0000256" key="2">
    <source>
        <dbReference type="ARBA" id="ARBA00022786"/>
    </source>
</evidence>
<dbReference type="Proteomes" id="UP000692954">
    <property type="component" value="Unassembled WGS sequence"/>
</dbReference>
<feature type="domain" description="UBC core" evidence="3">
    <location>
        <begin position="83"/>
        <end position="189"/>
    </location>
</feature>
<keyword evidence="5" id="KW-1185">Reference proteome</keyword>
<protein>
    <recommendedName>
        <fullName evidence="3">UBC core domain-containing protein</fullName>
    </recommendedName>
</protein>
<dbReference type="GO" id="GO:0016740">
    <property type="term" value="F:transferase activity"/>
    <property type="evidence" value="ECO:0007669"/>
    <property type="project" value="UniProtKB-KW"/>
</dbReference>
<dbReference type="PANTHER" id="PTHR46116">
    <property type="entry name" value="(E3-INDEPENDENT) E2 UBIQUITIN-CONJUGATING ENZYME"/>
    <property type="match status" value="1"/>
</dbReference>
<name>A0A8S1RSH0_9CILI</name>
<accession>A0A8S1RSH0</accession>
<dbReference type="InterPro" id="IPR000608">
    <property type="entry name" value="UBC"/>
</dbReference>
<dbReference type="PROSITE" id="PS50127">
    <property type="entry name" value="UBC_2"/>
    <property type="match status" value="1"/>
</dbReference>
<comment type="caution">
    <text evidence="4">The sequence shown here is derived from an EMBL/GenBank/DDBJ whole genome shotgun (WGS) entry which is preliminary data.</text>
</comment>
<organism evidence="4 5">
    <name type="scientific">Paramecium sonneborni</name>
    <dbReference type="NCBI Taxonomy" id="65129"/>
    <lineage>
        <taxon>Eukaryota</taxon>
        <taxon>Sar</taxon>
        <taxon>Alveolata</taxon>
        <taxon>Ciliophora</taxon>
        <taxon>Intramacronucleata</taxon>
        <taxon>Oligohymenophorea</taxon>
        <taxon>Peniculida</taxon>
        <taxon>Parameciidae</taxon>
        <taxon>Paramecium</taxon>
    </lineage>
</organism>
<keyword evidence="2" id="KW-0833">Ubl conjugation pathway</keyword>
<evidence type="ECO:0000256" key="1">
    <source>
        <dbReference type="ARBA" id="ARBA00022679"/>
    </source>
</evidence>
<reference evidence="4" key="1">
    <citation type="submission" date="2021-01" db="EMBL/GenBank/DDBJ databases">
        <authorList>
            <consortium name="Genoscope - CEA"/>
            <person name="William W."/>
        </authorList>
    </citation>
    <scope>NUCLEOTIDE SEQUENCE</scope>
</reference>
<dbReference type="AlphaFoldDB" id="A0A8S1RSH0"/>
<keyword evidence="1" id="KW-0808">Transferase</keyword>